<protein>
    <submittedName>
        <fullName evidence="1">Uncharacterized protein</fullName>
    </submittedName>
</protein>
<dbReference type="RefSeq" id="WP_108546261.1">
    <property type="nucleotide sequence ID" value="NZ_PYJM01000009.1"/>
</dbReference>
<dbReference type="Proteomes" id="UP000244178">
    <property type="component" value="Unassembled WGS sequence"/>
</dbReference>
<sequence>MSLDLHLEADQCLTSALLGRLLQGFPGTEVHYLPGAVQAWFPSGLSLQSEDSSLEPEIRAEDRKGCDFAVGLRCHLRIKGPEPEDHRSLDDIRRLLETIAQHCEARFILSFQYESTLYWRDAGGLCEA</sequence>
<dbReference type="EMBL" id="PYJM01000009">
    <property type="protein sequence ID" value="PUA41755.1"/>
    <property type="molecule type" value="Genomic_DNA"/>
</dbReference>
<organism evidence="1 2">
    <name type="scientific">Pseudomonas protegens</name>
    <dbReference type="NCBI Taxonomy" id="380021"/>
    <lineage>
        <taxon>Bacteria</taxon>
        <taxon>Pseudomonadati</taxon>
        <taxon>Pseudomonadota</taxon>
        <taxon>Gammaproteobacteria</taxon>
        <taxon>Pseudomonadales</taxon>
        <taxon>Pseudomonadaceae</taxon>
        <taxon>Pseudomonas</taxon>
    </lineage>
</organism>
<gene>
    <name evidence="1" type="ORF">C5U62_30165</name>
</gene>
<dbReference type="AlphaFoldDB" id="A0A2T6GC68"/>
<comment type="caution">
    <text evidence="1">The sequence shown here is derived from an EMBL/GenBank/DDBJ whole genome shotgun (WGS) entry which is preliminary data.</text>
</comment>
<reference evidence="1 2" key="1">
    <citation type="submission" date="2018-03" db="EMBL/GenBank/DDBJ databases">
        <title>Draft genome sequence of the plant growth promoting rhizobacterium Pseudomonas protegens strain BNJ-SS-45 isolated from wheat (Triticum aestivum) rhizosphere.</title>
        <authorList>
            <person name="Bajpai A."/>
            <person name="Shende K."/>
            <person name="Meena N."/>
            <person name="Upadhyayula S.R."/>
            <person name="Suravajhala P."/>
            <person name="Medicherla K.M."/>
            <person name="Johri B.N."/>
        </authorList>
    </citation>
    <scope>NUCLEOTIDE SEQUENCE [LARGE SCALE GENOMIC DNA]</scope>
    <source>
        <strain evidence="1 2">BNJ-SS-45</strain>
    </source>
</reference>
<proteinExistence type="predicted"/>
<name>A0A2T6GC68_9PSED</name>
<evidence type="ECO:0000313" key="1">
    <source>
        <dbReference type="EMBL" id="PUA41755.1"/>
    </source>
</evidence>
<evidence type="ECO:0000313" key="2">
    <source>
        <dbReference type="Proteomes" id="UP000244178"/>
    </source>
</evidence>
<accession>A0A2T6GC68</accession>